<feature type="compositionally biased region" description="Basic and acidic residues" evidence="1">
    <location>
        <begin position="9"/>
        <end position="26"/>
    </location>
</feature>
<feature type="non-terminal residue" evidence="2">
    <location>
        <position position="1"/>
    </location>
</feature>
<evidence type="ECO:0000313" key="2">
    <source>
        <dbReference type="EMBL" id="KAL0189757.1"/>
    </source>
</evidence>
<reference evidence="2 3" key="1">
    <citation type="submission" date="2024-05" db="EMBL/GenBank/DDBJ databases">
        <title>Genome sequencing and assembly of Indian major carp, Cirrhinus mrigala (Hamilton, 1822).</title>
        <authorList>
            <person name="Mohindra V."/>
            <person name="Chowdhury L.M."/>
            <person name="Lal K."/>
            <person name="Jena J.K."/>
        </authorList>
    </citation>
    <scope>NUCLEOTIDE SEQUENCE [LARGE SCALE GENOMIC DNA]</scope>
    <source>
        <strain evidence="2">CM1030</strain>
        <tissue evidence="2">Blood</tissue>
    </source>
</reference>
<dbReference type="AlphaFoldDB" id="A0ABD0QU64"/>
<sequence>TKACQVDSVEVRSDNQEQQQSHDRTIQVKATVHQAAEADSEPINTVYCKLGEI</sequence>
<keyword evidence="3" id="KW-1185">Reference proteome</keyword>
<name>A0ABD0QU64_CIRMR</name>
<proteinExistence type="predicted"/>
<evidence type="ECO:0000256" key="1">
    <source>
        <dbReference type="SAM" id="MobiDB-lite"/>
    </source>
</evidence>
<feature type="region of interest" description="Disordered" evidence="1">
    <location>
        <begin position="1"/>
        <end position="26"/>
    </location>
</feature>
<dbReference type="EMBL" id="JAMKFB020000007">
    <property type="protein sequence ID" value="KAL0189757.1"/>
    <property type="molecule type" value="Genomic_DNA"/>
</dbReference>
<evidence type="ECO:0000313" key="3">
    <source>
        <dbReference type="Proteomes" id="UP001529510"/>
    </source>
</evidence>
<accession>A0ABD0QU64</accession>
<dbReference type="Proteomes" id="UP001529510">
    <property type="component" value="Unassembled WGS sequence"/>
</dbReference>
<comment type="caution">
    <text evidence="2">The sequence shown here is derived from an EMBL/GenBank/DDBJ whole genome shotgun (WGS) entry which is preliminary data.</text>
</comment>
<protein>
    <submittedName>
        <fullName evidence="2">Uncharacterized protein</fullName>
    </submittedName>
</protein>
<gene>
    <name evidence="2" type="ORF">M9458_016856</name>
</gene>
<organism evidence="2 3">
    <name type="scientific">Cirrhinus mrigala</name>
    <name type="common">Mrigala</name>
    <dbReference type="NCBI Taxonomy" id="683832"/>
    <lineage>
        <taxon>Eukaryota</taxon>
        <taxon>Metazoa</taxon>
        <taxon>Chordata</taxon>
        <taxon>Craniata</taxon>
        <taxon>Vertebrata</taxon>
        <taxon>Euteleostomi</taxon>
        <taxon>Actinopterygii</taxon>
        <taxon>Neopterygii</taxon>
        <taxon>Teleostei</taxon>
        <taxon>Ostariophysi</taxon>
        <taxon>Cypriniformes</taxon>
        <taxon>Cyprinidae</taxon>
        <taxon>Labeoninae</taxon>
        <taxon>Labeonini</taxon>
        <taxon>Cirrhinus</taxon>
    </lineage>
</organism>